<dbReference type="RefSeq" id="WP_131992243.1">
    <property type="nucleotide sequence ID" value="NZ_SMGK01000001.1"/>
</dbReference>
<feature type="domain" description="TrwC relaxase" evidence="2">
    <location>
        <begin position="10"/>
        <end position="300"/>
    </location>
</feature>
<reference evidence="4 5" key="1">
    <citation type="submission" date="2019-03" db="EMBL/GenBank/DDBJ databases">
        <title>Genomic Encyclopedia of Type Strains, Phase IV (KMG-IV): sequencing the most valuable type-strain genomes for metagenomic binning, comparative biology and taxonomic classification.</title>
        <authorList>
            <person name="Goeker M."/>
        </authorList>
    </citation>
    <scope>NUCLEOTIDE SEQUENCE [LARGE SCALE GENOMIC DNA]</scope>
    <source>
        <strain evidence="4 5">DSM 103428</strain>
    </source>
</reference>
<dbReference type="SUPFAM" id="SSF55464">
    <property type="entry name" value="Origin of replication-binding domain, RBD-like"/>
    <property type="match status" value="1"/>
</dbReference>
<dbReference type="CDD" id="cd18809">
    <property type="entry name" value="SF1_C_RecD"/>
    <property type="match status" value="1"/>
</dbReference>
<proteinExistence type="predicted"/>
<feature type="domain" description="UvrD-like helicase C-terminal" evidence="3">
    <location>
        <begin position="823"/>
        <end position="871"/>
    </location>
</feature>
<dbReference type="InterPro" id="IPR027417">
    <property type="entry name" value="P-loop_NTPase"/>
</dbReference>
<dbReference type="InterPro" id="IPR014059">
    <property type="entry name" value="TraI/TrwC_relax"/>
</dbReference>
<evidence type="ECO:0000259" key="2">
    <source>
        <dbReference type="Pfam" id="PF08751"/>
    </source>
</evidence>
<organism evidence="4 5">
    <name type="scientific">Acidipila rosea</name>
    <dbReference type="NCBI Taxonomy" id="768535"/>
    <lineage>
        <taxon>Bacteria</taxon>
        <taxon>Pseudomonadati</taxon>
        <taxon>Acidobacteriota</taxon>
        <taxon>Terriglobia</taxon>
        <taxon>Terriglobales</taxon>
        <taxon>Acidobacteriaceae</taxon>
        <taxon>Acidipila</taxon>
    </lineage>
</organism>
<dbReference type="AlphaFoldDB" id="A0A4R1LC07"/>
<evidence type="ECO:0000259" key="3">
    <source>
        <dbReference type="Pfam" id="PF13538"/>
    </source>
</evidence>
<feature type="compositionally biased region" description="Polar residues" evidence="1">
    <location>
        <begin position="1"/>
        <end position="15"/>
    </location>
</feature>
<dbReference type="InterPro" id="IPR014862">
    <property type="entry name" value="TrwC"/>
</dbReference>
<dbReference type="NCBIfam" id="TIGR02686">
    <property type="entry name" value="relax_trwC"/>
    <property type="match status" value="1"/>
</dbReference>
<dbReference type="Gene3D" id="3.40.50.300">
    <property type="entry name" value="P-loop containing nucleotide triphosphate hydrolases"/>
    <property type="match status" value="2"/>
</dbReference>
<feature type="region of interest" description="Disordered" evidence="1">
    <location>
        <begin position="1"/>
        <end position="20"/>
    </location>
</feature>
<dbReference type="EMBL" id="SMGK01000001">
    <property type="protein sequence ID" value="TCK75912.1"/>
    <property type="molecule type" value="Genomic_DNA"/>
</dbReference>
<dbReference type="Pfam" id="PF08751">
    <property type="entry name" value="TrwC"/>
    <property type="match status" value="1"/>
</dbReference>
<accession>A0A4R1LC07</accession>
<sequence length="908" mass="101240">MLTISKPLSASQAQSYHKKEFTSREQNYWSQRGEMRGEWQGRLAEQLGLRGPVSEEDFARLSQGQQPQTGEQLVRQRASYQYNDADGKSIRTMEHRAGWDATFSAPKSVSLTALVGGDYRVREAHREAVTAALHELERYTQARIGGNHPPETTGKFIAAKFEHDTARPVDGYVAPQLHTHAVLFNLTERDNGETRAIQPQSLFASQQFATAIYQSELTYRLRQLGYEITAGRSGAPEIKGYTQEYLDASSPRSQQILEYLERTGKNGKEAAEIAAHSTRDRKEIHSTAEVMAAHRKLAAEFGHQAEAVVRAAQDRVRQQEQSVSANRSQERVRESLTFARDRNFEREAVVDERLLVRDTLRRGMGEITYSQVRAHLESHLSAGEFQTMERRQSSPARRFTTARTIREEQEIVSRMRAGKNELAPVLSQQQAVTFAAQHSHLNQAQRRVIEDVLNSPDRIQGIQGVAGAGKTTTLSVIRQAIEAQGYSVEGFAPTSRAAKQLREAGVEATTLQSFLVRSAQPNDGTAQRRFYFVDESSLASTRQMHDFLDRLGPQDRVLLIGDTRQHQGVEAGRPFEQLQQAGMHTAKLDEIVRQKDPALKSAVELLARGRSTAALIELRQQGRVQEIPDRQERIRSVARMYAAAPENTLIVSPDNASRRELNLAVRQELRTIGKLGHDDHSFRVLVQRQDMTGADRAWANHYEIGDVVRYARGSAALGIEAGSYSTIVAVNPSANLLTVEKQSGELATYDPRRLSGVSVYREVVHEFSVGDRIQFTAPDKSLGVANRDLAVIESIMPDGRITAQLDGNRRVEFNATEHRHFDHGYAVTSHSSQGLTSERVLIHADTSVHPDLLSSRFGYVAVSRASHEAMIFTNDLSRLAQQLGTEVTKTTAVEINQSVSIGQGLGMD</sequence>
<name>A0A4R1LC07_9BACT</name>
<keyword evidence="5" id="KW-1185">Reference proteome</keyword>
<gene>
    <name evidence="4" type="ORF">C7378_0913</name>
</gene>
<evidence type="ECO:0000313" key="5">
    <source>
        <dbReference type="Proteomes" id="UP000295210"/>
    </source>
</evidence>
<dbReference type="CDD" id="cd17933">
    <property type="entry name" value="DEXSc_RecD-like"/>
    <property type="match status" value="1"/>
</dbReference>
<dbReference type="Pfam" id="PF13604">
    <property type="entry name" value="AAA_30"/>
    <property type="match status" value="1"/>
</dbReference>
<protein>
    <submittedName>
        <fullName evidence="4">Conjugative relaxase-like TrwC/TraI family protein</fullName>
    </submittedName>
</protein>
<dbReference type="Proteomes" id="UP000295210">
    <property type="component" value="Unassembled WGS sequence"/>
</dbReference>
<evidence type="ECO:0000313" key="4">
    <source>
        <dbReference type="EMBL" id="TCK75912.1"/>
    </source>
</evidence>
<dbReference type="OrthoDB" id="1634048at2"/>
<dbReference type="Gene3D" id="2.30.30.940">
    <property type="match status" value="1"/>
</dbReference>
<dbReference type="SUPFAM" id="SSF52540">
    <property type="entry name" value="P-loop containing nucleoside triphosphate hydrolases"/>
    <property type="match status" value="2"/>
</dbReference>
<dbReference type="NCBIfam" id="NF041492">
    <property type="entry name" value="MobF"/>
    <property type="match status" value="1"/>
</dbReference>
<dbReference type="Pfam" id="PF13538">
    <property type="entry name" value="UvrD_C_2"/>
    <property type="match status" value="1"/>
</dbReference>
<comment type="caution">
    <text evidence="4">The sequence shown here is derived from an EMBL/GenBank/DDBJ whole genome shotgun (WGS) entry which is preliminary data.</text>
</comment>
<evidence type="ECO:0000256" key="1">
    <source>
        <dbReference type="SAM" id="MobiDB-lite"/>
    </source>
</evidence>
<dbReference type="InterPro" id="IPR027785">
    <property type="entry name" value="UvrD-like_helicase_C"/>
</dbReference>